<protein>
    <submittedName>
        <fullName evidence="2">Uncharacterized protein</fullName>
    </submittedName>
</protein>
<sequence length="306" mass="35532">MNPTINNPNPNPNINIKESFKGSAFEFNFYDDSDKNVINRNLVFLAWLIFLYFVIFLIRYINSKFGENLNFYFNKIDFWMEQNKNNPCIQKIGYFLKYLILFSALYLKPEFADIAIQNLTINWSDFNRIKLKLLMGLISNLFFVYCESVLSIQIVSFCTIFIPNAPKTPLLIQIVGPFARPLIRFVEKFIKCVGISLLVGYVSKQIEDGKNFYSISLSFTGVLVIVSDCFLLKTLASCLIKVKLFDFLYCQLGRFAFIFSYAQLAYTIVLPRTFYTYIVCSVVFDVCALSYNATPNFLLNNHFLKF</sequence>
<evidence type="ECO:0000313" key="2">
    <source>
        <dbReference type="EMBL" id="AYC65561.1"/>
    </source>
</evidence>
<gene>
    <name evidence="2" type="primary">orf306</name>
</gene>
<keyword evidence="1" id="KW-1133">Transmembrane helix</keyword>
<feature type="transmembrane region" description="Helical" evidence="1">
    <location>
        <begin position="212"/>
        <end position="232"/>
    </location>
</feature>
<keyword evidence="2" id="KW-0934">Plastid</keyword>
<reference evidence="2" key="2">
    <citation type="journal article" date="2019" name="Mol. Phylogenet. Evol.">
        <title>Reassessment of the classification of bryopsidales (chlorophyta) based on chloroplast phylogenomic analyses.</title>
        <authorList>
            <person name="Cremen M.C."/>
            <person name="Leliaert F."/>
            <person name="West J."/>
            <person name="Lam D.W."/>
            <person name="Shimada S."/>
            <person name="Lopez-Bautista J.M."/>
            <person name="Verbruggen H."/>
        </authorList>
    </citation>
    <scope>NUCLEOTIDE SEQUENCE</scope>
</reference>
<accession>A0A386B1H8</accession>
<dbReference type="AlphaFoldDB" id="A0A386B1H8"/>
<feature type="transmembrane region" description="Helical" evidence="1">
    <location>
        <begin position="42"/>
        <end position="61"/>
    </location>
</feature>
<feature type="transmembrane region" description="Helical" evidence="1">
    <location>
        <begin position="137"/>
        <end position="162"/>
    </location>
</feature>
<name>A0A386B1H8_9CHLO</name>
<organism evidence="2">
    <name type="scientific">Glaukea argentea</name>
    <dbReference type="NCBI Taxonomy" id="2894057"/>
    <lineage>
        <taxon>Eukaryota</taxon>
        <taxon>Viridiplantae</taxon>
        <taxon>Chlorophyta</taxon>
        <taxon>core chlorophytes</taxon>
        <taxon>Ulvophyceae</taxon>
        <taxon>TCBD clade</taxon>
        <taxon>Bryopsidales</taxon>
        <taxon>Halimedineae</taxon>
        <taxon>Halimedaceae</taxon>
        <taxon>Udoteae</taxon>
        <taxon>Glaukea</taxon>
    </lineage>
</organism>
<reference evidence="2" key="1">
    <citation type="submission" date="2018-07" db="EMBL/GenBank/DDBJ databases">
        <authorList>
            <person name="Quirk P.G."/>
            <person name="Krulwich T.A."/>
        </authorList>
    </citation>
    <scope>NUCLEOTIDE SEQUENCE</scope>
</reference>
<evidence type="ECO:0000256" key="1">
    <source>
        <dbReference type="SAM" id="Phobius"/>
    </source>
</evidence>
<feature type="transmembrane region" description="Helical" evidence="1">
    <location>
        <begin position="274"/>
        <end position="293"/>
    </location>
</feature>
<keyword evidence="1" id="KW-0812">Transmembrane</keyword>
<keyword evidence="1" id="KW-0472">Membrane</keyword>
<dbReference type="RefSeq" id="YP_009519536.1">
    <property type="nucleotide sequence ID" value="NC_039527.1"/>
</dbReference>
<dbReference type="GeneID" id="38279477"/>
<keyword evidence="2" id="KW-0150">Chloroplast</keyword>
<dbReference type="EMBL" id="MH591111">
    <property type="protein sequence ID" value="AYC65561.1"/>
    <property type="molecule type" value="Genomic_DNA"/>
</dbReference>
<geneLocation type="chloroplast" evidence="2"/>
<proteinExistence type="predicted"/>